<feature type="compositionally biased region" description="Basic residues" evidence="1">
    <location>
        <begin position="147"/>
        <end position="161"/>
    </location>
</feature>
<organism evidence="2 3">
    <name type="scientific">Trichinella papuae</name>
    <dbReference type="NCBI Taxonomy" id="268474"/>
    <lineage>
        <taxon>Eukaryota</taxon>
        <taxon>Metazoa</taxon>
        <taxon>Ecdysozoa</taxon>
        <taxon>Nematoda</taxon>
        <taxon>Enoplea</taxon>
        <taxon>Dorylaimia</taxon>
        <taxon>Trichinellida</taxon>
        <taxon>Trichinellidae</taxon>
        <taxon>Trichinella</taxon>
    </lineage>
</organism>
<comment type="caution">
    <text evidence="2">The sequence shown here is derived from an EMBL/GenBank/DDBJ whole genome shotgun (WGS) entry which is preliminary data.</text>
</comment>
<protein>
    <submittedName>
        <fullName evidence="2">Uncharacterized protein</fullName>
    </submittedName>
</protein>
<proteinExistence type="predicted"/>
<dbReference type="EMBL" id="JYDO01000066">
    <property type="protein sequence ID" value="KRZ73217.1"/>
    <property type="molecule type" value="Genomic_DNA"/>
</dbReference>
<accession>A0A0V1MN17</accession>
<evidence type="ECO:0000256" key="1">
    <source>
        <dbReference type="SAM" id="MobiDB-lite"/>
    </source>
</evidence>
<name>A0A0V1MN17_9BILA</name>
<dbReference type="AlphaFoldDB" id="A0A0V1MN17"/>
<evidence type="ECO:0000313" key="3">
    <source>
        <dbReference type="Proteomes" id="UP000054843"/>
    </source>
</evidence>
<sequence length="199" mass="22975">MVLMSQTLVLVQVPTQLLRTTLSAKSFQFHRDSAFLMSMSQCAECGLGYFSKYSEILGSVRVRFIDYRHTVFTDAYHASRRLLMQWWMFLVQLEKRRSWMIEPPPVYICFEGASIQAPGRQRNWRQDKSDQNRPLERAEQSWLVKGARQRLRASMSKRRKEQRGDAGDSTDSAAVQGRRDSLLAVEQAGYGGALHDVHE</sequence>
<keyword evidence="3" id="KW-1185">Reference proteome</keyword>
<feature type="region of interest" description="Disordered" evidence="1">
    <location>
        <begin position="147"/>
        <end position="178"/>
    </location>
</feature>
<evidence type="ECO:0000313" key="2">
    <source>
        <dbReference type="EMBL" id="KRZ73217.1"/>
    </source>
</evidence>
<dbReference type="Proteomes" id="UP000054843">
    <property type="component" value="Unassembled WGS sequence"/>
</dbReference>
<reference evidence="2 3" key="1">
    <citation type="submission" date="2015-01" db="EMBL/GenBank/DDBJ databases">
        <title>Evolution of Trichinella species and genotypes.</title>
        <authorList>
            <person name="Korhonen P.K."/>
            <person name="Edoardo P."/>
            <person name="Giuseppe L.R."/>
            <person name="Gasser R.B."/>
        </authorList>
    </citation>
    <scope>NUCLEOTIDE SEQUENCE [LARGE SCALE GENOMIC DNA]</scope>
    <source>
        <strain evidence="2">ISS1980</strain>
    </source>
</reference>
<gene>
    <name evidence="2" type="ORF">T10_8734</name>
</gene>